<feature type="transmembrane region" description="Helical" evidence="13">
    <location>
        <begin position="12"/>
        <end position="31"/>
    </location>
</feature>
<dbReference type="PROSITE" id="PS00364">
    <property type="entry name" value="BACTERIAL_PQQ_2"/>
    <property type="match status" value="1"/>
</dbReference>
<dbReference type="GO" id="GO:0016020">
    <property type="term" value="C:membrane"/>
    <property type="evidence" value="ECO:0007669"/>
    <property type="project" value="InterPro"/>
</dbReference>
<evidence type="ECO:0000259" key="14">
    <source>
        <dbReference type="PROSITE" id="PS51007"/>
    </source>
</evidence>
<keyword evidence="7" id="KW-0106">Calcium</keyword>
<organism evidence="15 16">
    <name type="scientific">Dyadobacter psychrophilus</name>
    <dbReference type="NCBI Taxonomy" id="651661"/>
    <lineage>
        <taxon>Bacteria</taxon>
        <taxon>Pseudomonadati</taxon>
        <taxon>Bacteroidota</taxon>
        <taxon>Cytophagia</taxon>
        <taxon>Cytophagales</taxon>
        <taxon>Spirosomataceae</taxon>
        <taxon>Dyadobacter</taxon>
    </lineage>
</organism>
<evidence type="ECO:0000256" key="4">
    <source>
        <dbReference type="ARBA" id="ARBA00022617"/>
    </source>
</evidence>
<dbReference type="InterPro" id="IPR009056">
    <property type="entry name" value="Cyt_c-like_dom"/>
</dbReference>
<evidence type="ECO:0000256" key="9">
    <source>
        <dbReference type="ARBA" id="ARBA00023002"/>
    </source>
</evidence>
<keyword evidence="10 12" id="KW-0408">Iron</keyword>
<gene>
    <name evidence="15" type="ORF">SAMN05660293_04932</name>
</gene>
<dbReference type="STRING" id="651661.SAMN05660293_04932"/>
<keyword evidence="13" id="KW-1133">Transmembrane helix</keyword>
<accession>A0A1T5H581</accession>
<dbReference type="Proteomes" id="UP000190897">
    <property type="component" value="Unassembled WGS sequence"/>
</dbReference>
<dbReference type="Pfam" id="PF01011">
    <property type="entry name" value="PQQ"/>
    <property type="match status" value="2"/>
</dbReference>
<dbReference type="GO" id="GO:0005509">
    <property type="term" value="F:calcium ion binding"/>
    <property type="evidence" value="ECO:0007669"/>
    <property type="project" value="InterPro"/>
</dbReference>
<dbReference type="RefSeq" id="WP_082217373.1">
    <property type="nucleotide sequence ID" value="NZ_FUZA01000008.1"/>
</dbReference>
<proteinExistence type="inferred from homology"/>
<keyword evidence="8" id="KW-0634">PQQ</keyword>
<sequence length="703" mass="77369">MEIRETAVRILLLIRKTFFLLPYLCTLALIADSPPDHFIDDRRLINAKKTPHEWITYGGNYTEDRYSTLAQITKENVKQLGLAWTINLGITRGIESTPLVANGVMYVTGSWSRVYAINALTGELQWKFDPKVPAYYGEKACCDVVNRGVALYKDYVYVGTLDGRLIALRASSGQPAWSVQTVDTARAYTVTGPPRIVAGKVIIGNGGAEYGVRGYVTAYDAMTGKQIWRTYTVPGDPSKRFESEALAQAAKTWTGKWWEYGGGGTAWDAMAYDPFLNLLYVGTGNGSPWNRQHRSPGGGDNLYISSILALNPSSGELVWHYQTTPGESWDFTATQHLILADITIRGRLRKVIMQAPKNGFFYVIDRTNGQFISAKPYTFVNWATGIDSLTGRPIESDFSRYTSQNAEIFPSPIGGHNWQPMAYNPKEGLVYIPIQTNSMVYGHDSAWTMNKVGGMGSGTGWNVGIGHDNTRPLRTESKAPKQMGKLIAWRPDTQREVWSVDHPVGWNGGILTTTTGLVFQGTATGDFSAYDAKTGTVLWQMNLGTGIIAPPITYQLDGKQYVSIAVGWGGVIGLGYKFTPTLHPGTIYTFALGANQAMPSYEPVPERTLTRLQPKGSKAEIKHGETLYKQYCDRCHGGVGGGGGVLPDLARSPDHIHENFQAIVRNGLLTGNGMPNFGRRLGEQDVKDLQSFILSQAEIARKK</sequence>
<dbReference type="NCBIfam" id="TIGR03075">
    <property type="entry name" value="PQQ_enz_alc_DH"/>
    <property type="match status" value="1"/>
</dbReference>
<keyword evidence="6" id="KW-0732">Signal</keyword>
<feature type="domain" description="Cytochrome c" evidence="14">
    <location>
        <begin position="619"/>
        <end position="697"/>
    </location>
</feature>
<dbReference type="SUPFAM" id="SSF46626">
    <property type="entry name" value="Cytochrome c"/>
    <property type="match status" value="1"/>
</dbReference>
<comment type="similarity">
    <text evidence="3">Belongs to the bacterial PQQ dehydrogenase family.</text>
</comment>
<dbReference type="InterPro" id="IPR017512">
    <property type="entry name" value="PQQ_MeOH/EtOH_DH"/>
</dbReference>
<comment type="cofactor">
    <cofactor evidence="1">
        <name>Ca(2+)</name>
        <dbReference type="ChEBI" id="CHEBI:29108"/>
    </cofactor>
</comment>
<dbReference type="GO" id="GO:0020037">
    <property type="term" value="F:heme binding"/>
    <property type="evidence" value="ECO:0007669"/>
    <property type="project" value="InterPro"/>
</dbReference>
<keyword evidence="5 12" id="KW-0479">Metal-binding</keyword>
<dbReference type="Pfam" id="PF13442">
    <property type="entry name" value="Cytochrome_CBB3"/>
    <property type="match status" value="1"/>
</dbReference>
<dbReference type="InterPro" id="IPR036909">
    <property type="entry name" value="Cyt_c-like_dom_sf"/>
</dbReference>
<dbReference type="GO" id="GO:0030288">
    <property type="term" value="C:outer membrane-bounded periplasmic space"/>
    <property type="evidence" value="ECO:0007669"/>
    <property type="project" value="InterPro"/>
</dbReference>
<protein>
    <submittedName>
        <fullName evidence="15">Quinohemoprotein ethanol dehydrogenase</fullName>
    </submittedName>
</protein>
<evidence type="ECO:0000256" key="8">
    <source>
        <dbReference type="ARBA" id="ARBA00022891"/>
    </source>
</evidence>
<dbReference type="OrthoDB" id="7012117at2"/>
<name>A0A1T5H581_9BACT</name>
<keyword evidence="4 12" id="KW-0349">Heme</keyword>
<evidence type="ECO:0000256" key="13">
    <source>
        <dbReference type="SAM" id="Phobius"/>
    </source>
</evidence>
<evidence type="ECO:0000256" key="7">
    <source>
        <dbReference type="ARBA" id="ARBA00022837"/>
    </source>
</evidence>
<dbReference type="SMART" id="SM00564">
    <property type="entry name" value="PQQ"/>
    <property type="match status" value="5"/>
</dbReference>
<keyword evidence="11" id="KW-1015">Disulfide bond</keyword>
<evidence type="ECO:0000313" key="16">
    <source>
        <dbReference type="Proteomes" id="UP000190897"/>
    </source>
</evidence>
<dbReference type="GO" id="GO:0009055">
    <property type="term" value="F:electron transfer activity"/>
    <property type="evidence" value="ECO:0007669"/>
    <property type="project" value="InterPro"/>
</dbReference>
<dbReference type="EMBL" id="FUZA01000008">
    <property type="protein sequence ID" value="SKC15814.1"/>
    <property type="molecule type" value="Genomic_DNA"/>
</dbReference>
<dbReference type="PANTHER" id="PTHR32303">
    <property type="entry name" value="QUINOPROTEIN ALCOHOL DEHYDROGENASE (CYTOCHROME C)"/>
    <property type="match status" value="1"/>
</dbReference>
<dbReference type="AlphaFoldDB" id="A0A1T5H581"/>
<reference evidence="16" key="1">
    <citation type="submission" date="2017-02" db="EMBL/GenBank/DDBJ databases">
        <authorList>
            <person name="Varghese N."/>
            <person name="Submissions S."/>
        </authorList>
    </citation>
    <scope>NUCLEOTIDE SEQUENCE [LARGE SCALE GENOMIC DNA]</scope>
    <source>
        <strain evidence="16">DSM 22270</strain>
    </source>
</reference>
<dbReference type="Gene3D" id="2.140.10.10">
    <property type="entry name" value="Quinoprotein alcohol dehydrogenase-like superfamily"/>
    <property type="match status" value="1"/>
</dbReference>
<dbReference type="InterPro" id="IPR018391">
    <property type="entry name" value="PQQ_b-propeller_rpt"/>
</dbReference>
<evidence type="ECO:0000256" key="12">
    <source>
        <dbReference type="PROSITE-ProRule" id="PRU00433"/>
    </source>
</evidence>
<evidence type="ECO:0000256" key="10">
    <source>
        <dbReference type="ARBA" id="ARBA00023004"/>
    </source>
</evidence>
<keyword evidence="13" id="KW-0472">Membrane</keyword>
<dbReference type="PROSITE" id="PS51007">
    <property type="entry name" value="CYTC"/>
    <property type="match status" value="1"/>
</dbReference>
<evidence type="ECO:0000256" key="2">
    <source>
        <dbReference type="ARBA" id="ARBA00001931"/>
    </source>
</evidence>
<dbReference type="InterPro" id="IPR001479">
    <property type="entry name" value="Quinoprotein_DH_CS"/>
</dbReference>
<dbReference type="Gene3D" id="1.10.760.10">
    <property type="entry name" value="Cytochrome c-like domain"/>
    <property type="match status" value="1"/>
</dbReference>
<evidence type="ECO:0000256" key="6">
    <source>
        <dbReference type="ARBA" id="ARBA00022729"/>
    </source>
</evidence>
<dbReference type="InterPro" id="IPR011047">
    <property type="entry name" value="Quinoprotein_ADH-like_sf"/>
</dbReference>
<evidence type="ECO:0000256" key="3">
    <source>
        <dbReference type="ARBA" id="ARBA00008156"/>
    </source>
</evidence>
<comment type="cofactor">
    <cofactor evidence="2">
        <name>pyrroloquinoline quinone</name>
        <dbReference type="ChEBI" id="CHEBI:58442"/>
    </cofactor>
</comment>
<keyword evidence="9" id="KW-0560">Oxidoreductase</keyword>
<dbReference type="CDD" id="cd10279">
    <property type="entry name" value="PQQ_ADH_II"/>
    <property type="match status" value="1"/>
</dbReference>
<evidence type="ECO:0000313" key="15">
    <source>
        <dbReference type="EMBL" id="SKC15814.1"/>
    </source>
</evidence>
<evidence type="ECO:0000256" key="5">
    <source>
        <dbReference type="ARBA" id="ARBA00022723"/>
    </source>
</evidence>
<dbReference type="GO" id="GO:0016614">
    <property type="term" value="F:oxidoreductase activity, acting on CH-OH group of donors"/>
    <property type="evidence" value="ECO:0007669"/>
    <property type="project" value="InterPro"/>
</dbReference>
<evidence type="ECO:0000256" key="1">
    <source>
        <dbReference type="ARBA" id="ARBA00001913"/>
    </source>
</evidence>
<dbReference type="InterPro" id="IPR002372">
    <property type="entry name" value="PQQ_rpt_dom"/>
</dbReference>
<keyword evidence="13" id="KW-0812">Transmembrane</keyword>
<dbReference type="SUPFAM" id="SSF50998">
    <property type="entry name" value="Quinoprotein alcohol dehydrogenase-like"/>
    <property type="match status" value="1"/>
</dbReference>
<evidence type="ECO:0000256" key="11">
    <source>
        <dbReference type="ARBA" id="ARBA00023157"/>
    </source>
</evidence>
<keyword evidence="16" id="KW-1185">Reference proteome</keyword>